<feature type="compositionally biased region" description="Polar residues" evidence="1">
    <location>
        <begin position="1"/>
        <end position="11"/>
    </location>
</feature>
<keyword evidence="3" id="KW-1185">Reference proteome</keyword>
<sequence length="67" mass="7298">MANVKNISKVGNENMGKQALKESWENRKWENHGKAGSGRIMGKQEVEKNNEIAGSGLNDGKAKSGKK</sequence>
<reference evidence="2" key="1">
    <citation type="journal article" date="2023" name="PLoS Negl. Trop. Dis.">
        <title>A genome sequence for Biomphalaria pfeifferi, the major vector snail for the human-infecting parasite Schistosoma mansoni.</title>
        <authorList>
            <person name="Bu L."/>
            <person name="Lu L."/>
            <person name="Laidemitt M.R."/>
            <person name="Zhang S.M."/>
            <person name="Mutuku M."/>
            <person name="Mkoji G."/>
            <person name="Steinauer M."/>
            <person name="Loker E.S."/>
        </authorList>
    </citation>
    <scope>NUCLEOTIDE SEQUENCE</scope>
    <source>
        <strain evidence="2">KasaAsao</strain>
    </source>
</reference>
<dbReference type="EMBL" id="JASAOG010000093">
    <property type="protein sequence ID" value="KAK0052623.1"/>
    <property type="molecule type" value="Genomic_DNA"/>
</dbReference>
<feature type="compositionally biased region" description="Basic and acidic residues" evidence="1">
    <location>
        <begin position="19"/>
        <end position="33"/>
    </location>
</feature>
<organism evidence="2 3">
    <name type="scientific">Biomphalaria pfeifferi</name>
    <name type="common">Bloodfluke planorb</name>
    <name type="synonym">Freshwater snail</name>
    <dbReference type="NCBI Taxonomy" id="112525"/>
    <lineage>
        <taxon>Eukaryota</taxon>
        <taxon>Metazoa</taxon>
        <taxon>Spiralia</taxon>
        <taxon>Lophotrochozoa</taxon>
        <taxon>Mollusca</taxon>
        <taxon>Gastropoda</taxon>
        <taxon>Heterobranchia</taxon>
        <taxon>Euthyneura</taxon>
        <taxon>Panpulmonata</taxon>
        <taxon>Hygrophila</taxon>
        <taxon>Lymnaeoidea</taxon>
        <taxon>Planorbidae</taxon>
        <taxon>Biomphalaria</taxon>
    </lineage>
</organism>
<name>A0AAD8F6P1_BIOPF</name>
<accession>A0AAD8F6P1</accession>
<evidence type="ECO:0000256" key="1">
    <source>
        <dbReference type="SAM" id="MobiDB-lite"/>
    </source>
</evidence>
<dbReference type="Proteomes" id="UP001233172">
    <property type="component" value="Unassembled WGS sequence"/>
</dbReference>
<dbReference type="AlphaFoldDB" id="A0AAD8F6P1"/>
<gene>
    <name evidence="2" type="ORF">Bpfe_017982</name>
</gene>
<comment type="caution">
    <text evidence="2">The sequence shown here is derived from an EMBL/GenBank/DDBJ whole genome shotgun (WGS) entry which is preliminary data.</text>
</comment>
<protein>
    <submittedName>
        <fullName evidence="2">Uncharacterized protein</fullName>
    </submittedName>
</protein>
<evidence type="ECO:0000313" key="2">
    <source>
        <dbReference type="EMBL" id="KAK0052623.1"/>
    </source>
</evidence>
<proteinExistence type="predicted"/>
<feature type="region of interest" description="Disordered" evidence="1">
    <location>
        <begin position="1"/>
        <end position="67"/>
    </location>
</feature>
<reference evidence="2" key="2">
    <citation type="submission" date="2023-04" db="EMBL/GenBank/DDBJ databases">
        <authorList>
            <person name="Bu L."/>
            <person name="Lu L."/>
            <person name="Laidemitt M.R."/>
            <person name="Zhang S.M."/>
            <person name="Mutuku M."/>
            <person name="Mkoji G."/>
            <person name="Steinauer M."/>
            <person name="Loker E.S."/>
        </authorList>
    </citation>
    <scope>NUCLEOTIDE SEQUENCE</scope>
    <source>
        <strain evidence="2">KasaAsao</strain>
        <tissue evidence="2">Whole Snail</tissue>
    </source>
</reference>
<evidence type="ECO:0000313" key="3">
    <source>
        <dbReference type="Proteomes" id="UP001233172"/>
    </source>
</evidence>